<evidence type="ECO:0000256" key="1">
    <source>
        <dbReference type="ARBA" id="ARBA00004123"/>
    </source>
</evidence>
<dbReference type="Gene3D" id="1.10.340.30">
    <property type="entry name" value="Hypothetical protein, domain 2"/>
    <property type="match status" value="1"/>
</dbReference>
<dbReference type="Proteomes" id="UP000297716">
    <property type="component" value="Unassembled WGS sequence"/>
</dbReference>
<organism evidence="5 6">
    <name type="scientific">Xylaria hypoxylon</name>
    <dbReference type="NCBI Taxonomy" id="37992"/>
    <lineage>
        <taxon>Eukaryota</taxon>
        <taxon>Fungi</taxon>
        <taxon>Dikarya</taxon>
        <taxon>Ascomycota</taxon>
        <taxon>Pezizomycotina</taxon>
        <taxon>Sordariomycetes</taxon>
        <taxon>Xylariomycetidae</taxon>
        <taxon>Xylariales</taxon>
        <taxon>Xylariaceae</taxon>
        <taxon>Xylaria</taxon>
    </lineage>
</organism>
<accession>A0A4Z0YXG2</accession>
<dbReference type="PANTHER" id="PTHR15074:SF0">
    <property type="entry name" value="METHYL-CPG-BINDING DOMAIN PROTEIN 4-LIKE PROTEIN"/>
    <property type="match status" value="1"/>
</dbReference>
<comment type="caution">
    <text evidence="5">The sequence shown here is derived from an EMBL/GenBank/DDBJ whole genome shotgun (WGS) entry which is preliminary data.</text>
</comment>
<dbReference type="GO" id="GO:0003824">
    <property type="term" value="F:catalytic activity"/>
    <property type="evidence" value="ECO:0007669"/>
    <property type="project" value="InterPro"/>
</dbReference>
<dbReference type="Pfam" id="PF00730">
    <property type="entry name" value="HhH-GPD"/>
    <property type="match status" value="1"/>
</dbReference>
<name>A0A4Z0YXG2_9PEZI</name>
<dbReference type="OrthoDB" id="10265068at2759"/>
<feature type="compositionally biased region" description="Polar residues" evidence="3">
    <location>
        <begin position="303"/>
        <end position="332"/>
    </location>
</feature>
<gene>
    <name evidence="5" type="ORF">E0Z10_g4637</name>
</gene>
<dbReference type="InterPro" id="IPR045138">
    <property type="entry name" value="MeCP2/MBD4"/>
</dbReference>
<dbReference type="EMBL" id="SKBN01000075">
    <property type="protein sequence ID" value="TGJ84131.1"/>
    <property type="molecule type" value="Genomic_DNA"/>
</dbReference>
<evidence type="ECO:0000256" key="3">
    <source>
        <dbReference type="SAM" id="MobiDB-lite"/>
    </source>
</evidence>
<evidence type="ECO:0000313" key="6">
    <source>
        <dbReference type="Proteomes" id="UP000297716"/>
    </source>
</evidence>
<dbReference type="SUPFAM" id="SSF48150">
    <property type="entry name" value="DNA-glycosylase"/>
    <property type="match status" value="1"/>
</dbReference>
<evidence type="ECO:0000256" key="2">
    <source>
        <dbReference type="ARBA" id="ARBA00023242"/>
    </source>
</evidence>
<reference evidence="5 6" key="1">
    <citation type="submission" date="2019-03" db="EMBL/GenBank/DDBJ databases">
        <title>Draft genome sequence of Xylaria hypoxylon DSM 108379, a ubiquitous saprotrophic-parasitic fungi on hardwood.</title>
        <authorList>
            <person name="Buettner E."/>
            <person name="Leonhardt S."/>
            <person name="Gebauer A.M."/>
            <person name="Liers C."/>
            <person name="Hofrichter M."/>
            <person name="Kellner H."/>
        </authorList>
    </citation>
    <scope>NUCLEOTIDE SEQUENCE [LARGE SCALE GENOMIC DNA]</scope>
    <source>
        <strain evidence="5 6">DSM 108379</strain>
    </source>
</reference>
<feature type="compositionally biased region" description="Basic residues" evidence="3">
    <location>
        <begin position="151"/>
        <end position="161"/>
    </location>
</feature>
<feature type="region of interest" description="Disordered" evidence="3">
    <location>
        <begin position="303"/>
        <end position="380"/>
    </location>
</feature>
<evidence type="ECO:0000313" key="5">
    <source>
        <dbReference type="EMBL" id="TGJ84131.1"/>
    </source>
</evidence>
<dbReference type="GO" id="GO:0003677">
    <property type="term" value="F:DNA binding"/>
    <property type="evidence" value="ECO:0007669"/>
    <property type="project" value="InterPro"/>
</dbReference>
<dbReference type="InterPro" id="IPR011257">
    <property type="entry name" value="DNA_glycosylase"/>
</dbReference>
<keyword evidence="6" id="KW-1185">Reference proteome</keyword>
<dbReference type="AlphaFoldDB" id="A0A4Z0YXG2"/>
<sequence>MGVNEAMEPHLIARNILVLRPGHYKYILGDVMEYSRCTDQLPTVNPRTNDMSNDFMFGFDVEDDDDREYLAEVAMYGIGHEDDIKGFFRLSLFQGMEEWEQAICCASAMKDRRSFHRSLDGQDVLTFLGKIYGVDKPCHATDTLSPPQRPGRPRAKRRSKRTCVSPCAETRLDIPVKKQRKVKNSKDSPYWDETQVPPRQQDSHSDNGPETKVIAKTLMKRKGSLEGAVPPTFKVPIGQPGYDTVMQICRDHELTPISLDGHRESFKNVLFIDTQGYMSEFGNDDTREAIGDPNLTLLESETHTTQVLDPSSPNLGPIRTTGQEDTGKANQSSDDEGKPPASQNQTPKRQAKSPYFAPSPVKPSKSPNKRPPRGTVSSLPFPRLDAPHFGLIQEELAHDPFRLLIAVTFLVRTTGKAAIPVFRALMEKYPTPSALAAADAADLVARIKHLGLGSVRAAAIQRYARAWLENPPRNGVRHAVKNYEPRRTDDEGGLVRAGSGDSAWEIGHMTQGAYALDSWRIFCRDVLRSEAADWKGAGREGEFQPEWMRVLPQDKELRACLRWMWMREGWQWDPRTGEKVVLSPDLRRAVQDGRVGYDDAGDLRILDAALDQAS</sequence>
<comment type="subcellular location">
    <subcellularLocation>
        <location evidence="1">Nucleus</location>
    </subcellularLocation>
</comment>
<dbReference type="STRING" id="37992.A0A4Z0YXG2"/>
<dbReference type="GO" id="GO:0005634">
    <property type="term" value="C:nucleus"/>
    <property type="evidence" value="ECO:0007669"/>
    <property type="project" value="UniProtKB-SubCell"/>
</dbReference>
<keyword evidence="2" id="KW-0539">Nucleus</keyword>
<feature type="domain" description="HhH-GPD" evidence="4">
    <location>
        <begin position="412"/>
        <end position="486"/>
    </location>
</feature>
<proteinExistence type="predicted"/>
<dbReference type="InterPro" id="IPR003265">
    <property type="entry name" value="HhH-GPD_domain"/>
</dbReference>
<feature type="region of interest" description="Disordered" evidence="3">
    <location>
        <begin position="138"/>
        <end position="209"/>
    </location>
</feature>
<dbReference type="GO" id="GO:0006285">
    <property type="term" value="P:base-excision repair, AP site formation"/>
    <property type="evidence" value="ECO:0007669"/>
    <property type="project" value="UniProtKB-ARBA"/>
</dbReference>
<evidence type="ECO:0000259" key="4">
    <source>
        <dbReference type="Pfam" id="PF00730"/>
    </source>
</evidence>
<dbReference type="PANTHER" id="PTHR15074">
    <property type="entry name" value="METHYL-CPG-BINDING PROTEIN"/>
    <property type="match status" value="1"/>
</dbReference>
<protein>
    <recommendedName>
        <fullName evidence="4">HhH-GPD domain-containing protein</fullName>
    </recommendedName>
</protein>